<gene>
    <name evidence="1" type="ORF">Ae201684_018984</name>
</gene>
<keyword evidence="2" id="KW-1185">Reference proteome</keyword>
<evidence type="ECO:0000313" key="2">
    <source>
        <dbReference type="Proteomes" id="UP000481153"/>
    </source>
</evidence>
<name>A0A6G0W6L1_9STRA</name>
<sequence>MKLKHFLQVWLDSQCPQKHRPSPMETILLSDENDRRNGSFYMTNRSAYTMSKMECPPESLRKLGQDSLQVTLHLDQDDDGTCIHATECHIQFPIDASKEYAYLSINQGVNIQLTTFLDCREQEHTKLKFKWLCVAGVFLDDENNRITITQTAIALDDRFPLVEVESRSNGFQWIVFQRITDRLTVVRWSISNFCPVNADGPISLREYAEKLRCNVNPKDSEEALCAKIQSGLEQALGNLRDQFRSRFKLEPTTMGSRDFAMESRAHGNDDQDA</sequence>
<dbReference type="EMBL" id="VJMJ01000370">
    <property type="protein sequence ID" value="KAF0721704.1"/>
    <property type="molecule type" value="Genomic_DNA"/>
</dbReference>
<reference evidence="1 2" key="1">
    <citation type="submission" date="2019-07" db="EMBL/GenBank/DDBJ databases">
        <title>Genomics analysis of Aphanomyces spp. identifies a new class of oomycete effector associated with host adaptation.</title>
        <authorList>
            <person name="Gaulin E."/>
        </authorList>
    </citation>
    <scope>NUCLEOTIDE SEQUENCE [LARGE SCALE GENOMIC DNA]</scope>
    <source>
        <strain evidence="1 2">ATCC 201684</strain>
    </source>
</reference>
<organism evidence="1 2">
    <name type="scientific">Aphanomyces euteiches</name>
    <dbReference type="NCBI Taxonomy" id="100861"/>
    <lineage>
        <taxon>Eukaryota</taxon>
        <taxon>Sar</taxon>
        <taxon>Stramenopiles</taxon>
        <taxon>Oomycota</taxon>
        <taxon>Saprolegniomycetes</taxon>
        <taxon>Saprolegniales</taxon>
        <taxon>Verrucalvaceae</taxon>
        <taxon>Aphanomyces</taxon>
    </lineage>
</organism>
<accession>A0A6G0W6L1</accession>
<evidence type="ECO:0000313" key="1">
    <source>
        <dbReference type="EMBL" id="KAF0721704.1"/>
    </source>
</evidence>
<dbReference type="Proteomes" id="UP000481153">
    <property type="component" value="Unassembled WGS sequence"/>
</dbReference>
<comment type="caution">
    <text evidence="1">The sequence shown here is derived from an EMBL/GenBank/DDBJ whole genome shotgun (WGS) entry which is preliminary data.</text>
</comment>
<protein>
    <submittedName>
        <fullName evidence="1">Uncharacterized protein</fullName>
    </submittedName>
</protein>
<dbReference type="AlphaFoldDB" id="A0A6G0W6L1"/>
<dbReference type="VEuPathDB" id="FungiDB:AeMF1_007468"/>
<proteinExistence type="predicted"/>